<proteinExistence type="predicted"/>
<dbReference type="GeneID" id="36396999"/>
<protein>
    <submittedName>
        <fullName evidence="1">Uncharacterized protein</fullName>
    </submittedName>
</protein>
<organism evidence="1 2">
    <name type="scientific">Plasmopara halstedii</name>
    <name type="common">Downy mildew of sunflower</name>
    <dbReference type="NCBI Taxonomy" id="4781"/>
    <lineage>
        <taxon>Eukaryota</taxon>
        <taxon>Sar</taxon>
        <taxon>Stramenopiles</taxon>
        <taxon>Oomycota</taxon>
        <taxon>Peronosporomycetes</taxon>
        <taxon>Peronosporales</taxon>
        <taxon>Peronosporaceae</taxon>
        <taxon>Plasmopara</taxon>
    </lineage>
</organism>
<dbReference type="AlphaFoldDB" id="A0A0P1ATL6"/>
<accession>A0A0P1ATL6</accession>
<name>A0A0P1ATL6_PLAHL</name>
<dbReference type="EMBL" id="CCYD01001640">
    <property type="protein sequence ID" value="CEG45661.1"/>
    <property type="molecule type" value="Genomic_DNA"/>
</dbReference>
<evidence type="ECO:0000313" key="1">
    <source>
        <dbReference type="EMBL" id="CEG45661.1"/>
    </source>
</evidence>
<evidence type="ECO:0000313" key="2">
    <source>
        <dbReference type="Proteomes" id="UP000054928"/>
    </source>
</evidence>
<reference evidence="2" key="1">
    <citation type="submission" date="2014-09" db="EMBL/GenBank/DDBJ databases">
        <authorList>
            <person name="Sharma Rahul"/>
            <person name="Thines Marco"/>
        </authorList>
    </citation>
    <scope>NUCLEOTIDE SEQUENCE [LARGE SCALE GENOMIC DNA]</scope>
</reference>
<dbReference type="RefSeq" id="XP_024582030.1">
    <property type="nucleotide sequence ID" value="XM_024716430.1"/>
</dbReference>
<keyword evidence="2" id="KW-1185">Reference proteome</keyword>
<dbReference type="Proteomes" id="UP000054928">
    <property type="component" value="Unassembled WGS sequence"/>
</dbReference>
<sequence length="94" mass="10759">MVASVHMFVHKQIYLEQTSDEKLRLYLPLQITSTALSPSRERDFTLNPIANVKRAEQHSFFCEDKVLWCTKLQTTMGPGKVGTQFGARILIPLH</sequence>